<feature type="domain" description="UspA" evidence="6">
    <location>
        <begin position="4"/>
        <end position="126"/>
    </location>
</feature>
<dbReference type="Pfam" id="PF00582">
    <property type="entry name" value="Usp"/>
    <property type="match status" value="2"/>
</dbReference>
<comment type="caution">
    <text evidence="7">The sequence shown here is derived from an EMBL/GenBank/DDBJ whole genome shotgun (WGS) entry which is preliminary data.</text>
</comment>
<evidence type="ECO:0000256" key="4">
    <source>
        <dbReference type="ARBA" id="ARBA00022490"/>
    </source>
</evidence>
<accession>A0A923SG59</accession>
<gene>
    <name evidence="7" type="ORF">H8N03_16760</name>
</gene>
<dbReference type="AlphaFoldDB" id="A0A923SG59"/>
<dbReference type="SUPFAM" id="SSF52402">
    <property type="entry name" value="Adenine nucleotide alpha hydrolases-like"/>
    <property type="match status" value="2"/>
</dbReference>
<sequence>MTIQSILVATDLSVQENGAVLRARQLADAHRASMKLMYMPPQGHKPAADATLRLGALAMQLEEDLALRVRTVPVKAHKPEDLVAEARGTHLVVLPHRRERSTAAFFRGQPVVRILRDASCPVLVTRHGGELPYRHILVAVDFSPASEGLVRLAADLDARAALELFHAIDTLGEAKLRSAEATEQAVRAYRERCLRDARQRMLTLTDSYVARRNRLLAALGRGDPGRQTVIQQEHSEADLVVVGKRRSSAWEDFFCGSVAHRVLSWGSSDVLVVPHGFVPATAPAAAQRMRGTHPQPALRMQPAGRRNA</sequence>
<feature type="domain" description="UspA" evidence="6">
    <location>
        <begin position="133"/>
        <end position="274"/>
    </location>
</feature>
<dbReference type="InterPro" id="IPR006015">
    <property type="entry name" value="Universal_stress_UspA"/>
</dbReference>
<reference evidence="7" key="1">
    <citation type="submission" date="2020-08" db="EMBL/GenBank/DDBJ databases">
        <title>Ramlibacter sp. USB13 16S ribosomal RNA gene genome sequencing and assembly.</title>
        <authorList>
            <person name="Kang M."/>
        </authorList>
    </citation>
    <scope>NUCLEOTIDE SEQUENCE</scope>
    <source>
        <strain evidence="7">USB13</strain>
    </source>
</reference>
<dbReference type="PANTHER" id="PTHR46268">
    <property type="entry name" value="STRESS RESPONSE PROTEIN NHAX"/>
    <property type="match status" value="1"/>
</dbReference>
<evidence type="ECO:0000259" key="6">
    <source>
        <dbReference type="Pfam" id="PF00582"/>
    </source>
</evidence>
<dbReference type="PRINTS" id="PR01438">
    <property type="entry name" value="UNVRSLSTRESS"/>
</dbReference>
<comment type="similarity">
    <text evidence="2">Belongs to the universal stress protein A family.</text>
</comment>
<dbReference type="EMBL" id="JACORT010000007">
    <property type="protein sequence ID" value="MBC5784602.1"/>
    <property type="molecule type" value="Genomic_DNA"/>
</dbReference>
<evidence type="ECO:0000256" key="3">
    <source>
        <dbReference type="ARBA" id="ARBA00011738"/>
    </source>
</evidence>
<dbReference type="PANTHER" id="PTHR46268:SF23">
    <property type="entry name" value="UNIVERSAL STRESS PROTEIN A-RELATED"/>
    <property type="match status" value="1"/>
</dbReference>
<evidence type="ECO:0000313" key="8">
    <source>
        <dbReference type="Proteomes" id="UP000608513"/>
    </source>
</evidence>
<dbReference type="InterPro" id="IPR006016">
    <property type="entry name" value="UspA"/>
</dbReference>
<dbReference type="GO" id="GO:0005737">
    <property type="term" value="C:cytoplasm"/>
    <property type="evidence" value="ECO:0007669"/>
    <property type="project" value="UniProtKB-SubCell"/>
</dbReference>
<dbReference type="CDD" id="cd00293">
    <property type="entry name" value="USP-like"/>
    <property type="match status" value="1"/>
</dbReference>
<comment type="subcellular location">
    <subcellularLocation>
        <location evidence="1">Cytoplasm</location>
    </subcellularLocation>
</comment>
<dbReference type="Proteomes" id="UP000608513">
    <property type="component" value="Unassembled WGS sequence"/>
</dbReference>
<feature type="region of interest" description="Disordered" evidence="5">
    <location>
        <begin position="285"/>
        <end position="308"/>
    </location>
</feature>
<keyword evidence="8" id="KW-1185">Reference proteome</keyword>
<keyword evidence="4" id="KW-0963">Cytoplasm</keyword>
<evidence type="ECO:0000256" key="5">
    <source>
        <dbReference type="SAM" id="MobiDB-lite"/>
    </source>
</evidence>
<evidence type="ECO:0000256" key="2">
    <source>
        <dbReference type="ARBA" id="ARBA00008791"/>
    </source>
</evidence>
<protein>
    <submittedName>
        <fullName evidence="7">Universal stress protein</fullName>
    </submittedName>
</protein>
<dbReference type="Gene3D" id="3.40.50.12370">
    <property type="match status" value="1"/>
</dbReference>
<dbReference type="RefSeq" id="WP_187077349.1">
    <property type="nucleotide sequence ID" value="NZ_JACORT010000007.1"/>
</dbReference>
<evidence type="ECO:0000313" key="7">
    <source>
        <dbReference type="EMBL" id="MBC5784602.1"/>
    </source>
</evidence>
<proteinExistence type="inferred from homology"/>
<evidence type="ECO:0000256" key="1">
    <source>
        <dbReference type="ARBA" id="ARBA00004496"/>
    </source>
</evidence>
<comment type="subunit">
    <text evidence="3">Homodimer.</text>
</comment>
<organism evidence="7 8">
    <name type="scientific">Ramlibacter cellulosilyticus</name>
    <dbReference type="NCBI Taxonomy" id="2764187"/>
    <lineage>
        <taxon>Bacteria</taxon>
        <taxon>Pseudomonadati</taxon>
        <taxon>Pseudomonadota</taxon>
        <taxon>Betaproteobacteria</taxon>
        <taxon>Burkholderiales</taxon>
        <taxon>Comamonadaceae</taxon>
        <taxon>Ramlibacter</taxon>
    </lineage>
</organism>
<name>A0A923SG59_9BURK</name>